<sequence>MFHMRKHDMTDRHFDTSSWMRGLALTAAVLAAGCASTGSNPLGSGTGVTVSDPGRLTQSGFLSNYARLKPVAWAEGIQCWRRPGLDIKRYDKVLIARMSVSLKPGQQTTIDPTDLKTLTDYFHDSMVKALQPQMKVVEKPGPGVLGLRIALTNLVPTDVTRSVTGTVIPYGFVAEAGAGAATGRPAGSTPYLGETGMEMQFVDSAKGTILAECRDTQIGRKYAAELDTGATGAAQTWASGYVNSFQSWAYAKNAFDKWSALTAQRLAALRGAGR</sequence>
<dbReference type="KEGG" id="alv:Alvin_1309"/>
<accession>D3RST7</accession>
<evidence type="ECO:0000313" key="1">
    <source>
        <dbReference type="EMBL" id="ADC62246.1"/>
    </source>
</evidence>
<protein>
    <submittedName>
        <fullName evidence="1">Lipoprotein, putative</fullName>
    </submittedName>
</protein>
<dbReference type="AlphaFoldDB" id="D3RST7"/>
<reference evidence="1 2" key="1">
    <citation type="journal article" date="2011" name="Stand. Genomic Sci.">
        <title>Complete genome sequence of Allochromatium vinosum DSM 180(T).</title>
        <authorList>
            <person name="Weissgerber T."/>
            <person name="Zigann R."/>
            <person name="Bruce D."/>
            <person name="Chang Y.J."/>
            <person name="Detter J.C."/>
            <person name="Han C."/>
            <person name="Hauser L."/>
            <person name="Jeffries C.D."/>
            <person name="Land M."/>
            <person name="Munk A.C."/>
            <person name="Tapia R."/>
            <person name="Dahl C."/>
        </authorList>
    </citation>
    <scope>NUCLEOTIDE SEQUENCE [LARGE SCALE GENOMIC DNA]</scope>
    <source>
        <strain evidence="2">ATCC 17899 / DSM 180 / NBRC 103801 / NCIMB 10441 / D</strain>
    </source>
</reference>
<dbReference type="STRING" id="572477.Alvin_1309"/>
<dbReference type="HOGENOM" id="CLU_088489_1_0_6"/>
<dbReference type="PROSITE" id="PS51257">
    <property type="entry name" value="PROKAR_LIPOPROTEIN"/>
    <property type="match status" value="1"/>
</dbReference>
<dbReference type="Pfam" id="PF11769">
    <property type="entry name" value="DUF3313"/>
    <property type="match status" value="1"/>
</dbReference>
<proteinExistence type="predicted"/>
<dbReference type="InterPro" id="IPR021747">
    <property type="entry name" value="DUF3313"/>
</dbReference>
<name>D3RST7_ALLVD</name>
<dbReference type="eggNOG" id="ENOG5030UE9">
    <property type="taxonomic scope" value="Bacteria"/>
</dbReference>
<keyword evidence="2" id="KW-1185">Reference proteome</keyword>
<dbReference type="Proteomes" id="UP000001441">
    <property type="component" value="Chromosome"/>
</dbReference>
<evidence type="ECO:0000313" key="2">
    <source>
        <dbReference type="Proteomes" id="UP000001441"/>
    </source>
</evidence>
<organism evidence="1 2">
    <name type="scientific">Allochromatium vinosum (strain ATCC 17899 / DSM 180 / NBRC 103801 / NCIMB 10441 / D)</name>
    <name type="common">Chromatium vinosum</name>
    <dbReference type="NCBI Taxonomy" id="572477"/>
    <lineage>
        <taxon>Bacteria</taxon>
        <taxon>Pseudomonadati</taxon>
        <taxon>Pseudomonadota</taxon>
        <taxon>Gammaproteobacteria</taxon>
        <taxon>Chromatiales</taxon>
        <taxon>Chromatiaceae</taxon>
        <taxon>Allochromatium</taxon>
    </lineage>
</organism>
<dbReference type="EMBL" id="CP001896">
    <property type="protein sequence ID" value="ADC62246.1"/>
    <property type="molecule type" value="Genomic_DNA"/>
</dbReference>
<keyword evidence="1" id="KW-0449">Lipoprotein</keyword>
<gene>
    <name evidence="1" type="ordered locus">Alvin_1309</name>
</gene>